<keyword evidence="5" id="KW-0520">NAD</keyword>
<name>A0A7J3I9Z5_9CREN</name>
<keyword evidence="5" id="KW-0028">Amino-acid biosynthesis</keyword>
<feature type="binding site" evidence="7">
    <location>
        <position position="332"/>
    </location>
    <ligand>
        <name>substrate</name>
    </ligand>
</feature>
<evidence type="ECO:0000256" key="4">
    <source>
        <dbReference type="ARBA" id="ARBA00023002"/>
    </source>
</evidence>
<dbReference type="Pfam" id="PF00815">
    <property type="entry name" value="Histidinol_dh"/>
    <property type="match status" value="1"/>
</dbReference>
<gene>
    <name evidence="10" type="primary">hisD</name>
    <name evidence="10" type="ORF">ENT87_08660</name>
    <name evidence="11" type="ORF">ENU30_00335</name>
</gene>
<dbReference type="GO" id="GO:0005737">
    <property type="term" value="C:cytoplasm"/>
    <property type="evidence" value="ECO:0007669"/>
    <property type="project" value="TreeGrafter"/>
</dbReference>
<protein>
    <recommendedName>
        <fullName evidence="5">Histidinol dehydrogenase</fullName>
        <shortName evidence="5">HDH</shortName>
        <ecNumber evidence="5">1.1.1.23</ecNumber>
    </recommendedName>
</protein>
<feature type="binding site" evidence="8">
    <location>
        <position position="390"/>
    </location>
    <ligand>
        <name>Zn(2+)</name>
        <dbReference type="ChEBI" id="CHEBI:29105"/>
    </ligand>
</feature>
<dbReference type="UniPathway" id="UPA00031">
    <property type="reaction ID" value="UER00014"/>
</dbReference>
<dbReference type="PRINTS" id="PR00083">
    <property type="entry name" value="HOLDHDRGNASE"/>
</dbReference>
<dbReference type="AlphaFoldDB" id="A0A7J3I9Z5"/>
<comment type="catalytic activity">
    <reaction evidence="5">
        <text>L-histidinol + 2 NAD(+) + H2O = L-histidine + 2 NADH + 3 H(+)</text>
        <dbReference type="Rhea" id="RHEA:20641"/>
        <dbReference type="ChEBI" id="CHEBI:15377"/>
        <dbReference type="ChEBI" id="CHEBI:15378"/>
        <dbReference type="ChEBI" id="CHEBI:57540"/>
        <dbReference type="ChEBI" id="CHEBI:57595"/>
        <dbReference type="ChEBI" id="CHEBI:57699"/>
        <dbReference type="ChEBI" id="CHEBI:57945"/>
        <dbReference type="EC" id="1.1.1.23"/>
    </reaction>
</comment>
<feature type="binding site" evidence="7">
    <location>
        <position position="244"/>
    </location>
    <ligand>
        <name>substrate</name>
    </ligand>
</feature>
<keyword evidence="3 8" id="KW-0862">Zinc</keyword>
<feature type="active site" description="Proton acceptor" evidence="6">
    <location>
        <position position="299"/>
    </location>
</feature>
<feature type="binding site" evidence="8">
    <location>
        <position position="244"/>
    </location>
    <ligand>
        <name>Zn(2+)</name>
        <dbReference type="ChEBI" id="CHEBI:29105"/>
    </ligand>
</feature>
<reference evidence="10" key="1">
    <citation type="journal article" date="2020" name="mSystems">
        <title>Genome- and Community-Level Interaction Insights into Carbon Utilization and Element Cycling Functions of Hydrothermarchaeota in Hydrothermal Sediment.</title>
        <authorList>
            <person name="Zhou Z."/>
            <person name="Liu Y."/>
            <person name="Xu W."/>
            <person name="Pan J."/>
            <person name="Luo Z.H."/>
            <person name="Li M."/>
        </authorList>
    </citation>
    <scope>NUCLEOTIDE SEQUENCE [LARGE SCALE GENOMIC DNA]</scope>
    <source>
        <strain evidence="10">SpSt-618</strain>
        <strain evidence="11">SpSt-657</strain>
    </source>
</reference>
<dbReference type="SUPFAM" id="SSF53720">
    <property type="entry name" value="ALDH-like"/>
    <property type="match status" value="1"/>
</dbReference>
<dbReference type="PANTHER" id="PTHR21256">
    <property type="entry name" value="HISTIDINOL DEHYDROGENASE HDH"/>
    <property type="match status" value="1"/>
</dbReference>
<dbReference type="InterPro" id="IPR012131">
    <property type="entry name" value="Hstdl_DH"/>
</dbReference>
<feature type="binding site" evidence="7">
    <location>
        <position position="222"/>
    </location>
    <ligand>
        <name>substrate</name>
    </ligand>
</feature>
<evidence type="ECO:0000256" key="6">
    <source>
        <dbReference type="PIRSR" id="PIRSR000099-1"/>
    </source>
</evidence>
<keyword evidence="2 8" id="KW-0479">Metal-binding</keyword>
<organism evidence="10">
    <name type="scientific">Ignisphaera aggregans</name>
    <dbReference type="NCBI Taxonomy" id="334771"/>
    <lineage>
        <taxon>Archaea</taxon>
        <taxon>Thermoproteota</taxon>
        <taxon>Thermoprotei</taxon>
        <taxon>Desulfurococcales</taxon>
        <taxon>Desulfurococcaceae</taxon>
        <taxon>Ignisphaera</taxon>
    </lineage>
</organism>
<keyword evidence="4 5" id="KW-0560">Oxidoreductase</keyword>
<evidence type="ECO:0000256" key="8">
    <source>
        <dbReference type="PIRSR" id="PIRSR000099-4"/>
    </source>
</evidence>
<feature type="binding site" evidence="7">
    <location>
        <position position="390"/>
    </location>
    <ligand>
        <name>substrate</name>
    </ligand>
</feature>
<evidence type="ECO:0000313" key="11">
    <source>
        <dbReference type="EMBL" id="HGQ17416.1"/>
    </source>
</evidence>
<evidence type="ECO:0000256" key="2">
    <source>
        <dbReference type="ARBA" id="ARBA00022723"/>
    </source>
</evidence>
<proteinExistence type="inferred from homology"/>
<feature type="binding site" evidence="8">
    <location>
        <position position="247"/>
    </location>
    <ligand>
        <name>Zn(2+)</name>
        <dbReference type="ChEBI" id="CHEBI:29105"/>
    </ligand>
</feature>
<dbReference type="CDD" id="cd06572">
    <property type="entry name" value="Histidinol_dh"/>
    <property type="match status" value="1"/>
</dbReference>
<feature type="binding site" evidence="8">
    <location>
        <position position="332"/>
    </location>
    <ligand>
        <name>Zn(2+)</name>
        <dbReference type="ChEBI" id="CHEBI:29105"/>
    </ligand>
</feature>
<evidence type="ECO:0000256" key="7">
    <source>
        <dbReference type="PIRSR" id="PIRSR000099-3"/>
    </source>
</evidence>
<comment type="pathway">
    <text evidence="5">Amino-acid biosynthesis; L-histidine biosynthesis; L-histidine from 5-phospho-alpha-D-ribose 1-diphosphate: step 9/9.</text>
</comment>
<dbReference type="Gene3D" id="3.40.50.1980">
    <property type="entry name" value="Nitrogenase molybdenum iron protein domain"/>
    <property type="match status" value="2"/>
</dbReference>
<dbReference type="GO" id="GO:0000105">
    <property type="term" value="P:L-histidine biosynthetic process"/>
    <property type="evidence" value="ECO:0007669"/>
    <property type="project" value="UniProtKB-UniRule"/>
</dbReference>
<sequence length="400" mass="44134">MIIKGIPARRTENFGSLIEYIRSVVEYVRTHGDRALIELTKKYDGVEIESIRLDSTELEKCIEGLSDVIRRSIDMLYTHLYNIHSTILPRDIRIDLNGVSMGISWRSIERIGIYVPSGYKSYPSTLLMAGIPAIVAGVREVYISSPPMRNGCVNPAIAYGAVKIGAKEVYRVGGPHAIAAMAYGTESVVKVNKIVGPGSIYVQAAKHVVREVVDIDGIEGPTELVIIADENADHRKIALNMKSQAEHSKDTFIVLLTFSHKVIENVERELSSDANHTYYLALVRDIDEAIDIANNLAPEHLSLYVTNPFNYLDRIRNAGAVTLGSEPSAMVDYLGPDHILPTNGWAKTRGVLTVYDFLKPIAIFYSSKGIASEILSAARVLAEYEGFQLHSQSMGVDNDV</sequence>
<dbReference type="EC" id="1.1.1.23" evidence="5"/>
<evidence type="ECO:0000313" key="10">
    <source>
        <dbReference type="EMBL" id="HGN37596.1"/>
    </source>
</evidence>
<evidence type="ECO:0000256" key="1">
    <source>
        <dbReference type="ARBA" id="ARBA00010178"/>
    </source>
</evidence>
<accession>A0A7J3I9Z5</accession>
<dbReference type="InterPro" id="IPR022695">
    <property type="entry name" value="Histidinol_DH_monofunct"/>
</dbReference>
<dbReference type="EMBL" id="DTAI01000256">
    <property type="protein sequence ID" value="HGN37596.1"/>
    <property type="molecule type" value="Genomic_DNA"/>
</dbReference>
<feature type="binding site" evidence="7">
    <location>
        <position position="247"/>
    </location>
    <ligand>
        <name>substrate</name>
    </ligand>
</feature>
<dbReference type="FunFam" id="3.40.50.1980:FF:000001">
    <property type="entry name" value="Histidinol dehydrogenase"/>
    <property type="match status" value="1"/>
</dbReference>
<feature type="active site" description="Proton acceptor" evidence="6">
    <location>
        <position position="300"/>
    </location>
</feature>
<dbReference type="Gene3D" id="1.20.5.1300">
    <property type="match status" value="1"/>
</dbReference>
<dbReference type="InterPro" id="IPR016161">
    <property type="entry name" value="Ald_DH/histidinol_DH"/>
</dbReference>
<dbReference type="GO" id="GO:0004399">
    <property type="term" value="F:histidinol dehydrogenase activity"/>
    <property type="evidence" value="ECO:0007669"/>
    <property type="project" value="UniProtKB-UniRule"/>
</dbReference>
<comment type="similarity">
    <text evidence="1 5 9">Belongs to the histidinol dehydrogenase family.</text>
</comment>
<dbReference type="GO" id="GO:0051287">
    <property type="term" value="F:NAD binding"/>
    <property type="evidence" value="ECO:0007669"/>
    <property type="project" value="InterPro"/>
</dbReference>
<evidence type="ECO:0000256" key="5">
    <source>
        <dbReference type="PIRNR" id="PIRNR000099"/>
    </source>
</evidence>
<comment type="function">
    <text evidence="5">Catalyzes the sequential NAD-dependent oxidations of L-histidinol to L-histidinaldehyde and then to L-histidine.</text>
</comment>
<comment type="caution">
    <text evidence="10">The sequence shown here is derived from an EMBL/GenBank/DDBJ whole genome shotgun (WGS) entry which is preliminary data.</text>
</comment>
<dbReference type="PANTHER" id="PTHR21256:SF2">
    <property type="entry name" value="HISTIDINE BIOSYNTHESIS TRIFUNCTIONAL PROTEIN"/>
    <property type="match status" value="1"/>
</dbReference>
<dbReference type="NCBIfam" id="TIGR00069">
    <property type="entry name" value="hisD"/>
    <property type="match status" value="1"/>
</dbReference>
<keyword evidence="5" id="KW-0368">Histidine biosynthesis</keyword>
<dbReference type="GO" id="GO:0046872">
    <property type="term" value="F:metal ion binding"/>
    <property type="evidence" value="ECO:0007669"/>
    <property type="project" value="UniProtKB-KW"/>
</dbReference>
<comment type="cofactor">
    <cofactor evidence="8">
        <name>Zn(2+)</name>
        <dbReference type="ChEBI" id="CHEBI:29105"/>
    </cofactor>
    <text evidence="8">Binds 1 zinc ion per subunit.</text>
</comment>
<dbReference type="EMBL" id="DTBZ01000011">
    <property type="protein sequence ID" value="HGQ17416.1"/>
    <property type="molecule type" value="Genomic_DNA"/>
</dbReference>
<feature type="binding site" evidence="7">
    <location>
        <position position="385"/>
    </location>
    <ligand>
        <name>substrate</name>
    </ligand>
</feature>
<dbReference type="PIRSF" id="PIRSF000099">
    <property type="entry name" value="Histidinol_dh"/>
    <property type="match status" value="1"/>
</dbReference>
<evidence type="ECO:0000256" key="3">
    <source>
        <dbReference type="ARBA" id="ARBA00022833"/>
    </source>
</evidence>
<evidence type="ECO:0000256" key="9">
    <source>
        <dbReference type="RuleBase" id="RU004175"/>
    </source>
</evidence>
<feature type="binding site" evidence="7">
    <location>
        <position position="300"/>
    </location>
    <ligand>
        <name>substrate</name>
    </ligand>
</feature>